<evidence type="ECO:0000256" key="1">
    <source>
        <dbReference type="SAM" id="Phobius"/>
    </source>
</evidence>
<dbReference type="EMBL" id="BMII01000008">
    <property type="protein sequence ID" value="GGB53192.1"/>
    <property type="molecule type" value="Genomic_DNA"/>
</dbReference>
<name>A0ABQ1IV10_9GAMM</name>
<keyword evidence="1" id="KW-0812">Transmembrane</keyword>
<gene>
    <name evidence="2" type="ORF">GCM10011607_12140</name>
</gene>
<evidence type="ECO:0000313" key="2">
    <source>
        <dbReference type="EMBL" id="GGB53192.1"/>
    </source>
</evidence>
<feature type="transmembrane region" description="Helical" evidence="1">
    <location>
        <begin position="68"/>
        <end position="89"/>
    </location>
</feature>
<proteinExistence type="predicted"/>
<dbReference type="RefSeq" id="WP_188738023.1">
    <property type="nucleotide sequence ID" value="NZ_BMII01000008.1"/>
</dbReference>
<keyword evidence="1" id="KW-1133">Transmembrane helix</keyword>
<feature type="transmembrane region" description="Helical" evidence="1">
    <location>
        <begin position="15"/>
        <end position="35"/>
    </location>
</feature>
<accession>A0ABQ1IV10</accession>
<sequence length="90" mass="9990">MSYVFSLVTHVGHDLLSIIAIFVGCTTFFLCDAFIKSLNIEVTLSYSVNEPNSLAQLKQRKQTIQKKLAISYLIAFLVSVMAGLSLYLAQ</sequence>
<organism evidence="2 3">
    <name type="scientific">Shewanella inventionis</name>
    <dbReference type="NCBI Taxonomy" id="1738770"/>
    <lineage>
        <taxon>Bacteria</taxon>
        <taxon>Pseudomonadati</taxon>
        <taxon>Pseudomonadota</taxon>
        <taxon>Gammaproteobacteria</taxon>
        <taxon>Alteromonadales</taxon>
        <taxon>Shewanellaceae</taxon>
        <taxon>Shewanella</taxon>
    </lineage>
</organism>
<protein>
    <submittedName>
        <fullName evidence="2">Uncharacterized protein</fullName>
    </submittedName>
</protein>
<comment type="caution">
    <text evidence="2">The sequence shown here is derived from an EMBL/GenBank/DDBJ whole genome shotgun (WGS) entry which is preliminary data.</text>
</comment>
<keyword evidence="3" id="KW-1185">Reference proteome</keyword>
<keyword evidence="1" id="KW-0472">Membrane</keyword>
<evidence type="ECO:0000313" key="3">
    <source>
        <dbReference type="Proteomes" id="UP000617555"/>
    </source>
</evidence>
<reference evidence="3" key="1">
    <citation type="journal article" date="2019" name="Int. J. Syst. Evol. Microbiol.">
        <title>The Global Catalogue of Microorganisms (GCM) 10K type strain sequencing project: providing services to taxonomists for standard genome sequencing and annotation.</title>
        <authorList>
            <consortium name="The Broad Institute Genomics Platform"/>
            <consortium name="The Broad Institute Genome Sequencing Center for Infectious Disease"/>
            <person name="Wu L."/>
            <person name="Ma J."/>
        </authorList>
    </citation>
    <scope>NUCLEOTIDE SEQUENCE [LARGE SCALE GENOMIC DNA]</scope>
    <source>
        <strain evidence="3">CGMCC 1.15339</strain>
    </source>
</reference>
<dbReference type="Proteomes" id="UP000617555">
    <property type="component" value="Unassembled WGS sequence"/>
</dbReference>